<evidence type="ECO:0000313" key="13">
    <source>
        <dbReference type="EMBL" id="ADV27868.1"/>
    </source>
</evidence>
<dbReference type="HOGENOM" id="CLU_009120_1_0_6"/>
<keyword evidence="8 9" id="KW-0998">Cell outer membrane</keyword>
<evidence type="ECO:0000256" key="3">
    <source>
        <dbReference type="ARBA" id="ARBA00022448"/>
    </source>
</evidence>
<dbReference type="InterPro" id="IPR042186">
    <property type="entry name" value="FimD_plug_dom"/>
</dbReference>
<organism evidence="13 14">
    <name type="scientific">Pseudoxanthomonas suwonensis (strain 11-1)</name>
    <dbReference type="NCBI Taxonomy" id="743721"/>
    <lineage>
        <taxon>Bacteria</taxon>
        <taxon>Pseudomonadati</taxon>
        <taxon>Pseudomonadota</taxon>
        <taxon>Gammaproteobacteria</taxon>
        <taxon>Lysobacterales</taxon>
        <taxon>Lysobacteraceae</taxon>
        <taxon>Pseudoxanthomonas</taxon>
    </lineage>
</organism>
<keyword evidence="9" id="KW-1029">Fimbrium biogenesis</keyword>
<dbReference type="GO" id="GO:0009297">
    <property type="term" value="P:pilus assembly"/>
    <property type="evidence" value="ECO:0007669"/>
    <property type="project" value="InterPro"/>
</dbReference>
<feature type="domain" description="PapC-like C-terminal" evidence="11">
    <location>
        <begin position="768"/>
        <end position="833"/>
    </location>
</feature>
<evidence type="ECO:0000256" key="9">
    <source>
        <dbReference type="RuleBase" id="RU003884"/>
    </source>
</evidence>
<dbReference type="OrthoDB" id="8587at2"/>
<evidence type="ECO:0000259" key="11">
    <source>
        <dbReference type="Pfam" id="PF13953"/>
    </source>
</evidence>
<feature type="domain" description="PapC N-terminal" evidence="12">
    <location>
        <begin position="39"/>
        <end position="189"/>
    </location>
</feature>
<evidence type="ECO:0000256" key="5">
    <source>
        <dbReference type="ARBA" id="ARBA00022692"/>
    </source>
</evidence>
<keyword evidence="14" id="KW-1185">Reference proteome</keyword>
<proteinExistence type="inferred from homology"/>
<dbReference type="Gene3D" id="2.60.40.2070">
    <property type="match status" value="1"/>
</dbReference>
<dbReference type="InterPro" id="IPR018030">
    <property type="entry name" value="Fimbrial_membr_usher_CS"/>
</dbReference>
<dbReference type="InterPro" id="IPR025885">
    <property type="entry name" value="PapC_N"/>
</dbReference>
<evidence type="ECO:0000256" key="8">
    <source>
        <dbReference type="ARBA" id="ARBA00023237"/>
    </source>
</evidence>
<dbReference type="eggNOG" id="COG3188">
    <property type="taxonomic scope" value="Bacteria"/>
</dbReference>
<dbReference type="InterPro" id="IPR043142">
    <property type="entry name" value="PapC-like_C_sf"/>
</dbReference>
<gene>
    <name evidence="13" type="ordered locus">Psesu_2032</name>
</gene>
<evidence type="ECO:0000256" key="2">
    <source>
        <dbReference type="ARBA" id="ARBA00008064"/>
    </source>
</evidence>
<dbReference type="Gene3D" id="2.60.40.3110">
    <property type="match status" value="1"/>
</dbReference>
<dbReference type="Pfam" id="PF00577">
    <property type="entry name" value="Usher"/>
    <property type="match status" value="1"/>
</dbReference>
<dbReference type="InterPro" id="IPR000015">
    <property type="entry name" value="Fimb_usher"/>
</dbReference>
<evidence type="ECO:0000256" key="7">
    <source>
        <dbReference type="ARBA" id="ARBA00023136"/>
    </source>
</evidence>
<evidence type="ECO:0000256" key="4">
    <source>
        <dbReference type="ARBA" id="ARBA00022452"/>
    </source>
</evidence>
<keyword evidence="5 9" id="KW-0812">Transmembrane</keyword>
<dbReference type="KEGG" id="psu:Psesu_2032"/>
<keyword evidence="4" id="KW-1134">Transmembrane beta strand</keyword>
<dbReference type="GO" id="GO:0009279">
    <property type="term" value="C:cell outer membrane"/>
    <property type="evidence" value="ECO:0007669"/>
    <property type="project" value="UniProtKB-SubCell"/>
</dbReference>
<evidence type="ECO:0000259" key="12">
    <source>
        <dbReference type="Pfam" id="PF13954"/>
    </source>
</evidence>
<evidence type="ECO:0000256" key="1">
    <source>
        <dbReference type="ARBA" id="ARBA00004571"/>
    </source>
</evidence>
<dbReference type="Gene3D" id="2.60.40.2610">
    <property type="entry name" value="Outer membrane usher protein FimD, plug domain"/>
    <property type="match status" value="1"/>
</dbReference>
<name>E6WUU4_PSEUU</name>
<dbReference type="PROSITE" id="PS01151">
    <property type="entry name" value="FIMBRIAL_USHER"/>
    <property type="match status" value="1"/>
</dbReference>
<feature type="signal peptide" evidence="10">
    <location>
        <begin position="1"/>
        <end position="28"/>
    </location>
</feature>
<dbReference type="FunFam" id="2.60.40.3110:FF:000001">
    <property type="entry name" value="Putative fimbrial outer membrane usher"/>
    <property type="match status" value="1"/>
</dbReference>
<dbReference type="Pfam" id="PF13954">
    <property type="entry name" value="PapC_N"/>
    <property type="match status" value="1"/>
</dbReference>
<sequence length="851" mass="91039">MAMRRDRSCPPLAPLATALLLALPAAHAEEAAPPPVEIEFNSDFLRGTGGQQVDISRFGRGNPVLPGDYLVDVQLNGHWLGRFQVRFIVPPGGGSAMPCIDRSILDQLALDTAKLADDARAALAVARETGCADLAALVPDARIDYDQSRLQLAVSIPQALLRRSARGHVSPEFWDPGVTSATLAYQLNAYQRDNAAGSSSSGYLGLTGGFNFQGWHLRQRGTLTSAPGNPHRYRNLASHALRDIPAWRSTLALGDGFSDGAVFDSIAYRGVALASNDLMLPESMRGYAPVVRGVARSNALVRIEQNGSLLLELNVPAGPFEIDDLYPTGYGGDIVVTVLEADGSQQRFSVPYASVPQLLRPGAWRYSIVLGELRDTRAANGDRLAQATLQRGLGDRFTGYGGVLSSGHYRALLLGSAFNTGIGAFAVDVTSAEADIPRAGPQRGHGLRLGYSNQLPATGTVMMLSANRHSSRGYWTFADTLAGRQAVRAGLDADAIHRPRERLLVLLSQPLGARGGALFLSGSSQRYRGREHADTQYQAGYSNSFSPYHLRIGYNLALGRQRDPLSGRYGRHAQFSLSFPLGSSPRAPSVSASLSHDVLGGGSRRMGQQSLHGSLGRDNTFGYGLSASQQPRQDALAANIQYRGSHATVSAGASRSGDYRQHSFGAMGAVVWHRGGLGFANQAGDTLAVIEAPGAEGARVANQAGTRIDRRGHAVVSQLVPYRMNTVRIDPEGSGFDVEFRSTSQQVAPYAHSVARIRFETTSGRAVLFRVRRADGSAVPFGSNALDANGAEVGLVGQDGQLFVRGVEERGWLRLAWGDGEDQQCRFGYQLPADAGERLLKQDATCTADDP</sequence>
<dbReference type="Pfam" id="PF13953">
    <property type="entry name" value="PapC_C"/>
    <property type="match status" value="1"/>
</dbReference>
<dbReference type="SUPFAM" id="SSF141729">
    <property type="entry name" value="FimD N-terminal domain-like"/>
    <property type="match status" value="1"/>
</dbReference>
<evidence type="ECO:0000256" key="10">
    <source>
        <dbReference type="SAM" id="SignalP"/>
    </source>
</evidence>
<dbReference type="GO" id="GO:0015473">
    <property type="term" value="F:fimbrial usher porin activity"/>
    <property type="evidence" value="ECO:0007669"/>
    <property type="project" value="InterPro"/>
</dbReference>
<dbReference type="InterPro" id="IPR037224">
    <property type="entry name" value="PapC_N_sf"/>
</dbReference>
<comment type="similarity">
    <text evidence="2 9">Belongs to the fimbrial export usher family.</text>
</comment>
<dbReference type="InterPro" id="IPR025949">
    <property type="entry name" value="PapC-like_C"/>
</dbReference>
<dbReference type="PANTHER" id="PTHR30451:SF20">
    <property type="entry name" value="FIMBRIAE USHER"/>
    <property type="match status" value="1"/>
</dbReference>
<dbReference type="Gene3D" id="3.10.20.410">
    <property type="match status" value="1"/>
</dbReference>
<dbReference type="EMBL" id="CP002446">
    <property type="protein sequence ID" value="ADV27868.1"/>
    <property type="molecule type" value="Genomic_DNA"/>
</dbReference>
<evidence type="ECO:0000256" key="6">
    <source>
        <dbReference type="ARBA" id="ARBA00022729"/>
    </source>
</evidence>
<dbReference type="STRING" id="743721.Psesu_2032"/>
<dbReference type="PANTHER" id="PTHR30451">
    <property type="entry name" value="OUTER MEMBRANE USHER PROTEIN"/>
    <property type="match status" value="1"/>
</dbReference>
<dbReference type="AlphaFoldDB" id="E6WUU4"/>
<comment type="subcellular location">
    <subcellularLocation>
        <location evidence="1 9">Cell outer membrane</location>
        <topology evidence="1 9">Multi-pass membrane protein</topology>
    </subcellularLocation>
</comment>
<keyword evidence="6 10" id="KW-0732">Signal</keyword>
<dbReference type="Proteomes" id="UP000008632">
    <property type="component" value="Chromosome"/>
</dbReference>
<feature type="chain" id="PRO_5003214571" evidence="10">
    <location>
        <begin position="29"/>
        <end position="851"/>
    </location>
</feature>
<keyword evidence="7 9" id="KW-0472">Membrane</keyword>
<protein>
    <submittedName>
        <fullName evidence="13">Fimbrial biogenesis outer membrane usher protein</fullName>
    </submittedName>
</protein>
<keyword evidence="3 9" id="KW-0813">Transport</keyword>
<reference evidence="13 14" key="1">
    <citation type="submission" date="2011-01" db="EMBL/GenBank/DDBJ databases">
        <title>Complete sequence of Pseudoxanthomonas suwonensis 11-1.</title>
        <authorList>
            <consortium name="US DOE Joint Genome Institute"/>
            <person name="Lucas S."/>
            <person name="Copeland A."/>
            <person name="Lapidus A."/>
            <person name="Cheng J.-F."/>
            <person name="Goodwin L."/>
            <person name="Pitluck S."/>
            <person name="Teshima H."/>
            <person name="Detter J.C."/>
            <person name="Han C."/>
            <person name="Tapia R."/>
            <person name="Land M."/>
            <person name="Hauser L."/>
            <person name="Kyrpides N."/>
            <person name="Ivanova N."/>
            <person name="Ovchinnikova G."/>
            <person name="Siebers A.K."/>
            <person name="Allgaier M."/>
            <person name="Thelen M.P."/>
            <person name="Hugenholtz P."/>
            <person name="Gladden J."/>
            <person name="Woyke T."/>
        </authorList>
    </citation>
    <scope>NUCLEOTIDE SEQUENCE [LARGE SCALE GENOMIC DNA]</scope>
    <source>
        <strain evidence="14">11-1</strain>
    </source>
</reference>
<accession>E6WUU4</accession>
<evidence type="ECO:0000313" key="14">
    <source>
        <dbReference type="Proteomes" id="UP000008632"/>
    </source>
</evidence>